<keyword evidence="2" id="KW-1185">Reference proteome</keyword>
<sequence>MFSLAVTTNVIPLTMDLKLKIILNNTDEVFITSDNPVIRYNQFLEKRKPFGSNVGFAVKGLELMLPISPKMFALFYDSSGYKVGHKKDDLVVTDNPTDIRALNVLSCANGYKNVYFNHDISQPVIRDIYAKAKNYRNQYKATADRYDSVGDKIDSLIHVYSKDVKTNLQLSFISEQKRAKKYELGDQVVHVRNQAWVDEADRLWALRHGES</sequence>
<organism evidence="1 2">
    <name type="scientific">Alicyclobacillus sacchari</name>
    <dbReference type="NCBI Taxonomy" id="392010"/>
    <lineage>
        <taxon>Bacteria</taxon>
        <taxon>Bacillati</taxon>
        <taxon>Bacillota</taxon>
        <taxon>Bacilli</taxon>
        <taxon>Bacillales</taxon>
        <taxon>Alicyclobacillaceae</taxon>
        <taxon>Alicyclobacillus</taxon>
    </lineage>
</organism>
<comment type="caution">
    <text evidence="1">The sequence shown here is derived from an EMBL/GenBank/DDBJ whole genome shotgun (WGS) entry which is preliminary data.</text>
</comment>
<reference evidence="1 2" key="1">
    <citation type="submission" date="2019-03" db="EMBL/GenBank/DDBJ databases">
        <title>Genomic Encyclopedia of Type Strains, Phase IV (KMG-IV): sequencing the most valuable type-strain genomes for metagenomic binning, comparative biology and taxonomic classification.</title>
        <authorList>
            <person name="Goeker M."/>
        </authorList>
    </citation>
    <scope>NUCLEOTIDE SEQUENCE [LARGE SCALE GENOMIC DNA]</scope>
    <source>
        <strain evidence="1 2">DSM 17974</strain>
    </source>
</reference>
<evidence type="ECO:0000313" key="1">
    <source>
        <dbReference type="EMBL" id="TDY40111.1"/>
    </source>
</evidence>
<accession>A0A4R8LB65</accession>
<dbReference type="EMBL" id="SORF01000025">
    <property type="protein sequence ID" value="TDY40111.1"/>
    <property type="molecule type" value="Genomic_DNA"/>
</dbReference>
<proteinExistence type="predicted"/>
<gene>
    <name evidence="1" type="ORF">C7445_1251</name>
</gene>
<dbReference type="Pfam" id="PF14022">
    <property type="entry name" value="DUF4238"/>
    <property type="match status" value="1"/>
</dbReference>
<dbReference type="Proteomes" id="UP000294581">
    <property type="component" value="Unassembled WGS sequence"/>
</dbReference>
<dbReference type="AlphaFoldDB" id="A0A4R8LB65"/>
<evidence type="ECO:0000313" key="2">
    <source>
        <dbReference type="Proteomes" id="UP000294581"/>
    </source>
</evidence>
<name>A0A4R8LB65_9BACL</name>
<protein>
    <submittedName>
        <fullName evidence="1">Uncharacterized protein DUF4238</fullName>
    </submittedName>
</protein>
<dbReference type="InterPro" id="IPR025332">
    <property type="entry name" value="DUF4238"/>
</dbReference>